<feature type="domain" description="Right handed beta helix" evidence="1">
    <location>
        <begin position="445"/>
        <end position="620"/>
    </location>
</feature>
<feature type="domain" description="GH141-like insertion" evidence="2">
    <location>
        <begin position="284"/>
        <end position="315"/>
    </location>
</feature>
<proteinExistence type="predicted"/>
<dbReference type="PANTHER" id="PTHR36453:SF1">
    <property type="entry name" value="RIGHT HANDED BETA HELIX DOMAIN-CONTAINING PROTEIN"/>
    <property type="match status" value="1"/>
</dbReference>
<organism evidence="3 4">
    <name type="scientific">Novipirellula aureliae</name>
    <dbReference type="NCBI Taxonomy" id="2527966"/>
    <lineage>
        <taxon>Bacteria</taxon>
        <taxon>Pseudomonadati</taxon>
        <taxon>Planctomycetota</taxon>
        <taxon>Planctomycetia</taxon>
        <taxon>Pirellulales</taxon>
        <taxon>Pirellulaceae</taxon>
        <taxon>Novipirellula</taxon>
    </lineage>
</organism>
<evidence type="ECO:0000313" key="4">
    <source>
        <dbReference type="Proteomes" id="UP000315471"/>
    </source>
</evidence>
<dbReference type="InterPro" id="IPR011050">
    <property type="entry name" value="Pectin_lyase_fold/virulence"/>
</dbReference>
<dbReference type="InterPro" id="IPR039448">
    <property type="entry name" value="Beta_helix"/>
</dbReference>
<dbReference type="InterPro" id="IPR048482">
    <property type="entry name" value="GH141_ins"/>
</dbReference>
<dbReference type="Gene3D" id="2.160.20.10">
    <property type="entry name" value="Single-stranded right-handed beta-helix, Pectin lyase-like"/>
    <property type="match status" value="2"/>
</dbReference>
<comment type="caution">
    <text evidence="3">The sequence shown here is derived from an EMBL/GenBank/DDBJ whole genome shotgun (WGS) entry which is preliminary data.</text>
</comment>
<dbReference type="OrthoDB" id="9808066at2"/>
<dbReference type="Proteomes" id="UP000315471">
    <property type="component" value="Unassembled WGS sequence"/>
</dbReference>
<reference evidence="3 4" key="1">
    <citation type="submission" date="2019-02" db="EMBL/GenBank/DDBJ databases">
        <title>Deep-cultivation of Planctomycetes and their phenomic and genomic characterization uncovers novel biology.</title>
        <authorList>
            <person name="Wiegand S."/>
            <person name="Jogler M."/>
            <person name="Boedeker C."/>
            <person name="Pinto D."/>
            <person name="Vollmers J."/>
            <person name="Rivas-Marin E."/>
            <person name="Kohn T."/>
            <person name="Peeters S.H."/>
            <person name="Heuer A."/>
            <person name="Rast P."/>
            <person name="Oberbeckmann S."/>
            <person name="Bunk B."/>
            <person name="Jeske O."/>
            <person name="Meyerdierks A."/>
            <person name="Storesund J.E."/>
            <person name="Kallscheuer N."/>
            <person name="Luecker S."/>
            <person name="Lage O.M."/>
            <person name="Pohl T."/>
            <person name="Merkel B.J."/>
            <person name="Hornburger P."/>
            <person name="Mueller R.-W."/>
            <person name="Bruemmer F."/>
            <person name="Labrenz M."/>
            <person name="Spormann A.M."/>
            <person name="Op Den Camp H."/>
            <person name="Overmann J."/>
            <person name="Amann R."/>
            <person name="Jetten M.S.M."/>
            <person name="Mascher T."/>
            <person name="Medema M.H."/>
            <person name="Devos D.P."/>
            <person name="Kaster A.-K."/>
            <person name="Ovreas L."/>
            <person name="Rohde M."/>
            <person name="Galperin M.Y."/>
            <person name="Jogler C."/>
        </authorList>
    </citation>
    <scope>NUCLEOTIDE SEQUENCE [LARGE SCALE GENOMIC DNA]</scope>
    <source>
        <strain evidence="3 4">Q31b</strain>
    </source>
</reference>
<sequence>MMKYRHALKSPPSARWFDTKGYLSIPALLLLFSVLQQPAWAGKTILYVSPNGNDQWSGSYADPTADDGPLATLDAARRKVRQIKANASDGIEVQIRGGKYELSKTVVFGYEDSGSEGATVVYKAFPGEKPVFSGGVPITGWKKLSSDPLGVSEKARGNLWVAEVPKGIGQQCVIRSLYDGEKLLTRARSNGLKYADVEKENDFNRQGKKLTSVLEYAGEPVAPFDRTVHYRDDDIKDWPNPSDIEIVLRERPWLANIIALERIDTKNKIAYLAVDPTYQPLDPRRSYYVENAIEYLDEPGEWVVNTREGRIYMWPETDVSEMNVIAPVLQEFIRVEGQEDGPFAKHIHIQDLTFMHGLRDSLVEGDKGLQHDWEMHDKANAVIRFRFAEDCGLSSCVIKSSSGTGVRLDLHCQRINITHNHLHHLGGGGIVLSGYGPGTKDVNKNNVVHDNYIHNIGELLLHSAAIFIAQSGHNEITHNTIRDVPYNGMVVSGCRPHEFYLVHRIPFRRAWVSSIRFEECEPYIKKGLAARWHNRLEYFLPLLHSRENKISMNDISRTLLKLHDGNAIYFSAMGENNVVERNYLHENHDTAGAIRLDDNPSFTIIRENVITQSERGLGLKGPADLINNFIFTETFLRGRTLPAWLGGTQKSLPQRNIFLPPASSKSSSGLYLTDDRATNRPFYENLPKMEDSIYFTKNRREPYVPKAELGSDLFTGQRVKPGEDEIKLLYADPMFDEEAMQKLIFRFKEGSPAIPLGIQPIDLSTVGSTLAR</sequence>
<keyword evidence="4" id="KW-1185">Reference proteome</keyword>
<dbReference type="SMART" id="SM00710">
    <property type="entry name" value="PbH1"/>
    <property type="match status" value="5"/>
</dbReference>
<evidence type="ECO:0000313" key="3">
    <source>
        <dbReference type="EMBL" id="TWU38830.1"/>
    </source>
</evidence>
<gene>
    <name evidence="3" type="ORF">Q31b_39080</name>
</gene>
<dbReference type="SUPFAM" id="SSF51126">
    <property type="entry name" value="Pectin lyase-like"/>
    <property type="match status" value="1"/>
</dbReference>
<dbReference type="InterPro" id="IPR012334">
    <property type="entry name" value="Pectin_lyas_fold"/>
</dbReference>
<dbReference type="InterPro" id="IPR006626">
    <property type="entry name" value="PbH1"/>
</dbReference>
<dbReference type="EMBL" id="SJPY01000006">
    <property type="protein sequence ID" value="TWU38830.1"/>
    <property type="molecule type" value="Genomic_DNA"/>
</dbReference>
<dbReference type="RefSeq" id="WP_146601143.1">
    <property type="nucleotide sequence ID" value="NZ_SJPY01000006.1"/>
</dbReference>
<dbReference type="Pfam" id="PF21231">
    <property type="entry name" value="GH141_M"/>
    <property type="match status" value="1"/>
</dbReference>
<evidence type="ECO:0000259" key="1">
    <source>
        <dbReference type="Pfam" id="PF13229"/>
    </source>
</evidence>
<evidence type="ECO:0000259" key="2">
    <source>
        <dbReference type="Pfam" id="PF21231"/>
    </source>
</evidence>
<dbReference type="Pfam" id="PF13229">
    <property type="entry name" value="Beta_helix"/>
    <property type="match status" value="1"/>
</dbReference>
<dbReference type="AlphaFoldDB" id="A0A5C6DPT1"/>
<protein>
    <submittedName>
        <fullName evidence="3">Uncharacterized protein</fullName>
    </submittedName>
</protein>
<accession>A0A5C6DPT1</accession>
<dbReference type="PANTHER" id="PTHR36453">
    <property type="entry name" value="SECRETED PROTEIN-RELATED"/>
    <property type="match status" value="1"/>
</dbReference>
<name>A0A5C6DPT1_9BACT</name>